<dbReference type="PANTHER" id="PTHR42760:SF115">
    <property type="entry name" value="3-OXOACYL-[ACYL-CARRIER-PROTEIN] REDUCTASE FABG"/>
    <property type="match status" value="1"/>
</dbReference>
<dbReference type="PANTHER" id="PTHR42760">
    <property type="entry name" value="SHORT-CHAIN DEHYDROGENASES/REDUCTASES FAMILY MEMBER"/>
    <property type="match status" value="1"/>
</dbReference>
<dbReference type="PRINTS" id="PR00080">
    <property type="entry name" value="SDRFAMILY"/>
</dbReference>
<comment type="caution">
    <text evidence="3">The sequence shown here is derived from an EMBL/GenBank/DDBJ whole genome shotgun (WGS) entry which is preliminary data.</text>
</comment>
<dbReference type="Proteomes" id="UP000606008">
    <property type="component" value="Unassembled WGS sequence"/>
</dbReference>
<dbReference type="PRINTS" id="PR00081">
    <property type="entry name" value="GDHRDH"/>
</dbReference>
<reference evidence="4" key="2">
    <citation type="submission" date="2023-07" db="EMBL/GenBank/DDBJ databases">
        <authorList>
            <person name="Jung D.-H."/>
        </authorList>
    </citation>
    <scope>NUCLEOTIDE SEQUENCE [LARGE SCALE GENOMIC DNA]</scope>
    <source>
        <strain evidence="4">JA-25</strain>
    </source>
</reference>
<keyword evidence="2" id="KW-0560">Oxidoreductase</keyword>
<evidence type="ECO:0000313" key="4">
    <source>
        <dbReference type="Proteomes" id="UP000606008"/>
    </source>
</evidence>
<dbReference type="RefSeq" id="WP_166691339.1">
    <property type="nucleotide sequence ID" value="NZ_WAEL01000002.1"/>
</dbReference>
<dbReference type="EMBL" id="WAEL01000002">
    <property type="protein sequence ID" value="NID09815.1"/>
    <property type="molecule type" value="Genomic_DNA"/>
</dbReference>
<evidence type="ECO:0000313" key="3">
    <source>
        <dbReference type="EMBL" id="NID09815.1"/>
    </source>
</evidence>
<evidence type="ECO:0000256" key="2">
    <source>
        <dbReference type="ARBA" id="ARBA00023002"/>
    </source>
</evidence>
<protein>
    <submittedName>
        <fullName evidence="3">SDR family oxidoreductase</fullName>
    </submittedName>
</protein>
<proteinExistence type="inferred from homology"/>
<reference evidence="4" key="1">
    <citation type="submission" date="2019-09" db="EMBL/GenBank/DDBJ databases">
        <authorList>
            <person name="Jung D.-H."/>
        </authorList>
    </citation>
    <scope>NUCLEOTIDE SEQUENCE [LARGE SCALE GENOMIC DNA]</scope>
    <source>
        <strain evidence="4">JA-25</strain>
    </source>
</reference>
<dbReference type="Pfam" id="PF13561">
    <property type="entry name" value="adh_short_C2"/>
    <property type="match status" value="1"/>
</dbReference>
<name>A0ABX0QBT2_9BACT</name>
<dbReference type="SUPFAM" id="SSF51735">
    <property type="entry name" value="NAD(P)-binding Rossmann-fold domains"/>
    <property type="match status" value="1"/>
</dbReference>
<comment type="similarity">
    <text evidence="1">Belongs to the short-chain dehydrogenases/reductases (SDR) family.</text>
</comment>
<dbReference type="InterPro" id="IPR036291">
    <property type="entry name" value="NAD(P)-bd_dom_sf"/>
</dbReference>
<sequence length="279" mass="29774">MTTEVTHTAPVNPFDLTGTVTIVTGATGVLGEAFCSAIAQAGGTVVLIARNQQMGLERQEALRKTGANALFVRADVLVQAELDAACDTVLATYGRIDNLVNGAGGNVPEAVIGPDKDIFSVEMEAIKKVFDLNLYGTMMPTFTFGKHIAEKGGSIINISSMASQTTITRVLGYSMAKAAVDNFTRWMAVELANRYGDRVRINAIAPGFFISHQNRALLTQPDGSYTSRGEAVIRSTPFRRFGEPDELSGTLIWLLSGASRFVSGEVVCVDGAFHVFSGV</sequence>
<organism evidence="3 4">
    <name type="scientific">Fibrivirga algicola</name>
    <dbReference type="NCBI Taxonomy" id="2950420"/>
    <lineage>
        <taxon>Bacteria</taxon>
        <taxon>Pseudomonadati</taxon>
        <taxon>Bacteroidota</taxon>
        <taxon>Cytophagia</taxon>
        <taxon>Cytophagales</taxon>
        <taxon>Spirosomataceae</taxon>
        <taxon>Fibrivirga</taxon>
    </lineage>
</organism>
<evidence type="ECO:0000256" key="1">
    <source>
        <dbReference type="ARBA" id="ARBA00006484"/>
    </source>
</evidence>
<dbReference type="PROSITE" id="PS00061">
    <property type="entry name" value="ADH_SHORT"/>
    <property type="match status" value="1"/>
</dbReference>
<dbReference type="NCBIfam" id="NF006132">
    <property type="entry name" value="PRK08277.1"/>
    <property type="match status" value="1"/>
</dbReference>
<accession>A0ABX0QBT2</accession>
<gene>
    <name evidence="3" type="ORF">F7231_06500</name>
</gene>
<dbReference type="Gene3D" id="3.40.50.720">
    <property type="entry name" value="NAD(P)-binding Rossmann-like Domain"/>
    <property type="match status" value="1"/>
</dbReference>
<keyword evidence="4" id="KW-1185">Reference proteome</keyword>
<dbReference type="InterPro" id="IPR002347">
    <property type="entry name" value="SDR_fam"/>
</dbReference>
<dbReference type="InterPro" id="IPR020904">
    <property type="entry name" value="Sc_DH/Rdtase_CS"/>
</dbReference>